<gene>
    <name evidence="1" type="ORF">K441DRAFT_669904</name>
</gene>
<sequence>MYKTSQGSKKFSFSRFINNAVPNLAAAPRNDDLTLAEQDQLFEYQLGLPNPAQLSELSYFVGSITSSKTVSGQIHAALLKNNVLSATSPAVKTTAITSKFAHQLPIISSFGQRKLVNLLFFWEEEQQRWRVLGDEEKDIETVLEGEKSAGGAVGTLETRLKESEGLIKLKPSMRSEMARDVEVLPAYKDVQTQI</sequence>
<dbReference type="EMBL" id="KV748252">
    <property type="protein sequence ID" value="OCK87973.1"/>
    <property type="molecule type" value="Genomic_DNA"/>
</dbReference>
<accession>A0ACC8ENX8</accession>
<name>A0ACC8ENX8_9PEZI</name>
<proteinExistence type="predicted"/>
<evidence type="ECO:0000313" key="2">
    <source>
        <dbReference type="Proteomes" id="UP000250078"/>
    </source>
</evidence>
<reference evidence="1 2" key="1">
    <citation type="journal article" date="2016" name="Nat. Commun.">
        <title>Ectomycorrhizal ecology is imprinted in the genome of the dominant symbiotic fungus Cenococcum geophilum.</title>
        <authorList>
            <consortium name="DOE Joint Genome Institute"/>
            <person name="Peter M."/>
            <person name="Kohler A."/>
            <person name="Ohm R.A."/>
            <person name="Kuo A."/>
            <person name="Krutzmann J."/>
            <person name="Morin E."/>
            <person name="Arend M."/>
            <person name="Barry K.W."/>
            <person name="Binder M."/>
            <person name="Choi C."/>
            <person name="Clum A."/>
            <person name="Copeland A."/>
            <person name="Grisel N."/>
            <person name="Haridas S."/>
            <person name="Kipfer T."/>
            <person name="LaButti K."/>
            <person name="Lindquist E."/>
            <person name="Lipzen A."/>
            <person name="Maire R."/>
            <person name="Meier B."/>
            <person name="Mihaltcheva S."/>
            <person name="Molinier V."/>
            <person name="Murat C."/>
            <person name="Poggeler S."/>
            <person name="Quandt C.A."/>
            <person name="Sperisen C."/>
            <person name="Tritt A."/>
            <person name="Tisserant E."/>
            <person name="Crous P.W."/>
            <person name="Henrissat B."/>
            <person name="Nehls U."/>
            <person name="Egli S."/>
            <person name="Spatafora J.W."/>
            <person name="Grigoriev I.V."/>
            <person name="Martin F.M."/>
        </authorList>
    </citation>
    <scope>NUCLEOTIDE SEQUENCE [LARGE SCALE GENOMIC DNA]</scope>
    <source>
        <strain evidence="1 2">1.58</strain>
    </source>
</reference>
<protein>
    <submittedName>
        <fullName evidence="1">Uncharacterized protein</fullName>
    </submittedName>
</protein>
<keyword evidence="2" id="KW-1185">Reference proteome</keyword>
<evidence type="ECO:0000313" key="1">
    <source>
        <dbReference type="EMBL" id="OCK87973.1"/>
    </source>
</evidence>
<dbReference type="Proteomes" id="UP000250078">
    <property type="component" value="Unassembled WGS sequence"/>
</dbReference>
<organism evidence="1 2">
    <name type="scientific">Cenococcum geophilum 1.58</name>
    <dbReference type="NCBI Taxonomy" id="794803"/>
    <lineage>
        <taxon>Eukaryota</taxon>
        <taxon>Fungi</taxon>
        <taxon>Dikarya</taxon>
        <taxon>Ascomycota</taxon>
        <taxon>Pezizomycotina</taxon>
        <taxon>Dothideomycetes</taxon>
        <taxon>Pleosporomycetidae</taxon>
        <taxon>Gloniales</taxon>
        <taxon>Gloniaceae</taxon>
        <taxon>Cenococcum</taxon>
    </lineage>
</organism>